<sequence length="49" mass="5019">MSFKRGARNGVCPLSGFPGRGSELLFGQAPGVFAAKKTATKAPGHKVTS</sequence>
<dbReference type="KEGG" id="dmm:dnm_007010"/>
<accession>A0A975GKJ6</accession>
<name>A0A975GKJ6_9BACT</name>
<evidence type="ECO:0000313" key="2">
    <source>
        <dbReference type="Proteomes" id="UP000663722"/>
    </source>
</evidence>
<gene>
    <name evidence="1" type="ORF">dnm_007010</name>
</gene>
<evidence type="ECO:0000313" key="1">
    <source>
        <dbReference type="EMBL" id="QTA84702.1"/>
    </source>
</evidence>
<keyword evidence="2" id="KW-1185">Reference proteome</keyword>
<reference evidence="1" key="1">
    <citation type="journal article" date="2021" name="Microb. Physiol.">
        <title>Proteogenomic Insights into the Physiology of Marine, Sulfate-Reducing, Filamentous Desulfonema limicola and Desulfonema magnum.</title>
        <authorList>
            <person name="Schnaars V."/>
            <person name="Wohlbrand L."/>
            <person name="Scheve S."/>
            <person name="Hinrichs C."/>
            <person name="Reinhardt R."/>
            <person name="Rabus R."/>
        </authorList>
    </citation>
    <scope>NUCLEOTIDE SEQUENCE</scope>
    <source>
        <strain evidence="1">4be13</strain>
    </source>
</reference>
<protein>
    <submittedName>
        <fullName evidence="1">Uncharacterized protein</fullName>
    </submittedName>
</protein>
<dbReference type="AlphaFoldDB" id="A0A975GKJ6"/>
<dbReference type="EMBL" id="CP061800">
    <property type="protein sequence ID" value="QTA84702.1"/>
    <property type="molecule type" value="Genomic_DNA"/>
</dbReference>
<dbReference type="Proteomes" id="UP000663722">
    <property type="component" value="Chromosome"/>
</dbReference>
<proteinExistence type="predicted"/>
<organism evidence="1 2">
    <name type="scientific">Desulfonema magnum</name>
    <dbReference type="NCBI Taxonomy" id="45655"/>
    <lineage>
        <taxon>Bacteria</taxon>
        <taxon>Pseudomonadati</taxon>
        <taxon>Thermodesulfobacteriota</taxon>
        <taxon>Desulfobacteria</taxon>
        <taxon>Desulfobacterales</taxon>
        <taxon>Desulfococcaceae</taxon>
        <taxon>Desulfonema</taxon>
    </lineage>
</organism>